<dbReference type="OrthoDB" id="677997at2759"/>
<dbReference type="InterPro" id="IPR053781">
    <property type="entry name" value="F-box_AtFBL13-like"/>
</dbReference>
<dbReference type="Gene3D" id="3.80.10.10">
    <property type="entry name" value="Ribonuclease Inhibitor"/>
    <property type="match status" value="1"/>
</dbReference>
<dbReference type="AlphaFoldDB" id="A0A843X4R2"/>
<dbReference type="PANTHER" id="PTHR34223">
    <property type="entry name" value="OS11G0201299 PROTEIN"/>
    <property type="match status" value="1"/>
</dbReference>
<evidence type="ECO:0000259" key="2">
    <source>
        <dbReference type="Pfam" id="PF00646"/>
    </source>
</evidence>
<evidence type="ECO:0000313" key="3">
    <source>
        <dbReference type="EMBL" id="MQM11010.1"/>
    </source>
</evidence>
<dbReference type="InterPro" id="IPR036047">
    <property type="entry name" value="F-box-like_dom_sf"/>
</dbReference>
<dbReference type="Proteomes" id="UP000652761">
    <property type="component" value="Unassembled WGS sequence"/>
</dbReference>
<dbReference type="PANTHER" id="PTHR34223:SF51">
    <property type="entry name" value="OS06G0556300 PROTEIN"/>
    <property type="match status" value="1"/>
</dbReference>
<dbReference type="InterPro" id="IPR001810">
    <property type="entry name" value="F-box_dom"/>
</dbReference>
<proteinExistence type="predicted"/>
<dbReference type="EMBL" id="NMUH01004841">
    <property type="protein sequence ID" value="MQM11010.1"/>
    <property type="molecule type" value="Genomic_DNA"/>
</dbReference>
<evidence type="ECO:0000313" key="4">
    <source>
        <dbReference type="Proteomes" id="UP000652761"/>
    </source>
</evidence>
<dbReference type="SUPFAM" id="SSF52047">
    <property type="entry name" value="RNI-like"/>
    <property type="match status" value="1"/>
</dbReference>
<reference evidence="3" key="1">
    <citation type="submission" date="2017-07" db="EMBL/GenBank/DDBJ databases">
        <title>Taro Niue Genome Assembly and Annotation.</title>
        <authorList>
            <person name="Atibalentja N."/>
            <person name="Keating K."/>
            <person name="Fields C.J."/>
        </authorList>
    </citation>
    <scope>NUCLEOTIDE SEQUENCE</scope>
    <source>
        <strain evidence="3">Niue_2</strain>
        <tissue evidence="3">Leaf</tissue>
    </source>
</reference>
<accession>A0A843X4R2</accession>
<sequence>MAMDSPPHLAGDDRVHLVSPQDSPSSLRLSTLTMEVMQNMEEENPRRQQDLLSGLHDNVLHRILSFLPTREAIATSMLSRRWRHLWKTVPCLDLDYHGFHRRRCPIGERKFCHFVGRVIAARDPASGVRRFRLRWCGQLMTDIHLATWWVDSAIRPDRGGGGLLRELDLHLYTFTGFPLDAILRGLPCLEKLSLAAEKDYYVGFAHPPQFPSLTTLRLRKIGSFEAARRCPLPSRDASPGALEMLIAGCPSLEDLTLESCSFLRLRFSAPRLVRLAVIDHRRGNGVDVEAPELRSIRYTAVWDQKPWCLRGAARLWCAMVDLALLESVDLQRLADALGEGMRTLRSLALRFAGAAMEPPPEEEHRRVCFDSLETLKLFVHVNEGIIPAVTFLLTNSPSLRTLQVEYSKHGSRTEEEEEFVKIIKDSSSYLDRVTLVRRRKRSRADIPTIAHLS</sequence>
<protein>
    <recommendedName>
        <fullName evidence="2">F-box domain-containing protein</fullName>
    </recommendedName>
</protein>
<organism evidence="3 4">
    <name type="scientific">Colocasia esculenta</name>
    <name type="common">Wild taro</name>
    <name type="synonym">Arum esculentum</name>
    <dbReference type="NCBI Taxonomy" id="4460"/>
    <lineage>
        <taxon>Eukaryota</taxon>
        <taxon>Viridiplantae</taxon>
        <taxon>Streptophyta</taxon>
        <taxon>Embryophyta</taxon>
        <taxon>Tracheophyta</taxon>
        <taxon>Spermatophyta</taxon>
        <taxon>Magnoliopsida</taxon>
        <taxon>Liliopsida</taxon>
        <taxon>Araceae</taxon>
        <taxon>Aroideae</taxon>
        <taxon>Colocasieae</taxon>
        <taxon>Colocasia</taxon>
    </lineage>
</organism>
<dbReference type="SUPFAM" id="SSF81383">
    <property type="entry name" value="F-box domain"/>
    <property type="match status" value="1"/>
</dbReference>
<dbReference type="InterPro" id="IPR053197">
    <property type="entry name" value="F-box_SCFL_complex_component"/>
</dbReference>
<dbReference type="Pfam" id="PF00646">
    <property type="entry name" value="F-box"/>
    <property type="match status" value="1"/>
</dbReference>
<comment type="caution">
    <text evidence="3">The sequence shown here is derived from an EMBL/GenBank/DDBJ whole genome shotgun (WGS) entry which is preliminary data.</text>
</comment>
<name>A0A843X4R2_COLES</name>
<gene>
    <name evidence="3" type="ORF">Taro_043908</name>
</gene>
<dbReference type="InterPro" id="IPR032675">
    <property type="entry name" value="LRR_dom_sf"/>
</dbReference>
<feature type="region of interest" description="Disordered" evidence="1">
    <location>
        <begin position="1"/>
        <end position="25"/>
    </location>
</feature>
<keyword evidence="4" id="KW-1185">Reference proteome</keyword>
<feature type="domain" description="F-box" evidence="2">
    <location>
        <begin position="52"/>
        <end position="91"/>
    </location>
</feature>
<dbReference type="Gene3D" id="1.20.1280.50">
    <property type="match status" value="1"/>
</dbReference>
<dbReference type="CDD" id="cd22160">
    <property type="entry name" value="F-box_AtFBL13-like"/>
    <property type="match status" value="1"/>
</dbReference>
<evidence type="ECO:0000256" key="1">
    <source>
        <dbReference type="SAM" id="MobiDB-lite"/>
    </source>
</evidence>